<evidence type="ECO:0000256" key="2">
    <source>
        <dbReference type="ARBA" id="ARBA00005179"/>
    </source>
</evidence>
<feature type="transmembrane region" description="Helical" evidence="7">
    <location>
        <begin position="189"/>
        <end position="211"/>
    </location>
</feature>
<dbReference type="Pfam" id="PF25129">
    <property type="entry name" value="Pyr4-TMTC"/>
    <property type="match status" value="1"/>
</dbReference>
<comment type="caution">
    <text evidence="8">The sequence shown here is derived from an EMBL/GenBank/DDBJ whole genome shotgun (WGS) entry which is preliminary data.</text>
</comment>
<feature type="transmembrane region" description="Helical" evidence="7">
    <location>
        <begin position="111"/>
        <end position="135"/>
    </location>
</feature>
<feature type="transmembrane region" description="Helical" evidence="7">
    <location>
        <begin position="223"/>
        <end position="243"/>
    </location>
</feature>
<comment type="subcellular location">
    <subcellularLocation>
        <location evidence="1">Membrane</location>
        <topology evidence="1">Multi-pass membrane protein</topology>
    </subcellularLocation>
</comment>
<keyword evidence="6 7" id="KW-0472">Membrane</keyword>
<reference evidence="8" key="1">
    <citation type="journal article" date="2023" name="Mol. Phylogenet. Evol.">
        <title>Genome-scale phylogeny and comparative genomics of the fungal order Sordariales.</title>
        <authorList>
            <person name="Hensen N."/>
            <person name="Bonometti L."/>
            <person name="Westerberg I."/>
            <person name="Brannstrom I.O."/>
            <person name="Guillou S."/>
            <person name="Cros-Aarteil S."/>
            <person name="Calhoun S."/>
            <person name="Haridas S."/>
            <person name="Kuo A."/>
            <person name="Mondo S."/>
            <person name="Pangilinan J."/>
            <person name="Riley R."/>
            <person name="LaButti K."/>
            <person name="Andreopoulos B."/>
            <person name="Lipzen A."/>
            <person name="Chen C."/>
            <person name="Yan M."/>
            <person name="Daum C."/>
            <person name="Ng V."/>
            <person name="Clum A."/>
            <person name="Steindorff A."/>
            <person name="Ohm R.A."/>
            <person name="Martin F."/>
            <person name="Silar P."/>
            <person name="Natvig D.O."/>
            <person name="Lalanne C."/>
            <person name="Gautier V."/>
            <person name="Ament-Velasquez S.L."/>
            <person name="Kruys A."/>
            <person name="Hutchinson M.I."/>
            <person name="Powell A.J."/>
            <person name="Barry K."/>
            <person name="Miller A.N."/>
            <person name="Grigoriev I.V."/>
            <person name="Debuchy R."/>
            <person name="Gladieux P."/>
            <person name="Hiltunen Thoren M."/>
            <person name="Johannesson H."/>
        </authorList>
    </citation>
    <scope>NUCLEOTIDE SEQUENCE</scope>
    <source>
        <strain evidence="8">PSN309</strain>
    </source>
</reference>
<dbReference type="PANTHER" id="PTHR42038:SF2">
    <property type="entry name" value="TERPENE CYCLASE AUSL"/>
    <property type="match status" value="1"/>
</dbReference>
<gene>
    <name evidence="8" type="ORF">QBC35DRAFT_220054</name>
</gene>
<comment type="similarity">
    <text evidence="3">Belongs to the paxB family.</text>
</comment>
<evidence type="ECO:0000313" key="9">
    <source>
        <dbReference type="Proteomes" id="UP001302126"/>
    </source>
</evidence>
<reference evidence="8" key="2">
    <citation type="submission" date="2023-05" db="EMBL/GenBank/DDBJ databases">
        <authorList>
            <consortium name="Lawrence Berkeley National Laboratory"/>
            <person name="Steindorff A."/>
            <person name="Hensen N."/>
            <person name="Bonometti L."/>
            <person name="Westerberg I."/>
            <person name="Brannstrom I.O."/>
            <person name="Guillou S."/>
            <person name="Cros-Aarteil S."/>
            <person name="Calhoun S."/>
            <person name="Haridas S."/>
            <person name="Kuo A."/>
            <person name="Mondo S."/>
            <person name="Pangilinan J."/>
            <person name="Riley R."/>
            <person name="Labutti K."/>
            <person name="Andreopoulos B."/>
            <person name="Lipzen A."/>
            <person name="Chen C."/>
            <person name="Yanf M."/>
            <person name="Daum C."/>
            <person name="Ng V."/>
            <person name="Clum A."/>
            <person name="Ohm R."/>
            <person name="Martin F."/>
            <person name="Silar P."/>
            <person name="Natvig D."/>
            <person name="Lalanne C."/>
            <person name="Gautier V."/>
            <person name="Ament-Velasquez S.L."/>
            <person name="Kruys A."/>
            <person name="Hutchinson M.I."/>
            <person name="Powell A.J."/>
            <person name="Barry K."/>
            <person name="Miller A.N."/>
            <person name="Grigoriev I.V."/>
            <person name="Debuchy R."/>
            <person name="Gladieux P."/>
            <person name="Thoren M.H."/>
            <person name="Johannesson H."/>
        </authorList>
    </citation>
    <scope>NUCLEOTIDE SEQUENCE</scope>
    <source>
        <strain evidence="8">PSN309</strain>
    </source>
</reference>
<keyword evidence="5 7" id="KW-1133">Transmembrane helix</keyword>
<keyword evidence="4 7" id="KW-0812">Transmembrane</keyword>
<evidence type="ECO:0008006" key="10">
    <source>
        <dbReference type="Google" id="ProtNLM"/>
    </source>
</evidence>
<dbReference type="Proteomes" id="UP001302126">
    <property type="component" value="Unassembled WGS sequence"/>
</dbReference>
<dbReference type="InterPro" id="IPR039020">
    <property type="entry name" value="PaxB-like"/>
</dbReference>
<comment type="pathway">
    <text evidence="2">Secondary metabolite biosynthesis.</text>
</comment>
<organism evidence="8 9">
    <name type="scientific">Podospora australis</name>
    <dbReference type="NCBI Taxonomy" id="1536484"/>
    <lineage>
        <taxon>Eukaryota</taxon>
        <taxon>Fungi</taxon>
        <taxon>Dikarya</taxon>
        <taxon>Ascomycota</taxon>
        <taxon>Pezizomycotina</taxon>
        <taxon>Sordariomycetes</taxon>
        <taxon>Sordariomycetidae</taxon>
        <taxon>Sordariales</taxon>
        <taxon>Podosporaceae</taxon>
        <taxon>Podospora</taxon>
    </lineage>
</organism>
<evidence type="ECO:0000256" key="6">
    <source>
        <dbReference type="ARBA" id="ARBA00023136"/>
    </source>
</evidence>
<name>A0AAN6WSZ5_9PEZI</name>
<feature type="transmembrane region" description="Helical" evidence="7">
    <location>
        <begin position="157"/>
        <end position="177"/>
    </location>
</feature>
<evidence type="ECO:0000256" key="3">
    <source>
        <dbReference type="ARBA" id="ARBA00006757"/>
    </source>
</evidence>
<dbReference type="EMBL" id="MU864397">
    <property type="protein sequence ID" value="KAK4187788.1"/>
    <property type="molecule type" value="Genomic_DNA"/>
</dbReference>
<dbReference type="AlphaFoldDB" id="A0AAN6WSZ5"/>
<accession>A0AAN6WSZ5</accession>
<evidence type="ECO:0000256" key="1">
    <source>
        <dbReference type="ARBA" id="ARBA00004141"/>
    </source>
</evidence>
<feature type="transmembrane region" description="Helical" evidence="7">
    <location>
        <begin position="14"/>
        <end position="36"/>
    </location>
</feature>
<protein>
    <recommendedName>
        <fullName evidence="10">Integral membrane protein</fullName>
    </recommendedName>
</protein>
<dbReference type="GO" id="GO:0016020">
    <property type="term" value="C:membrane"/>
    <property type="evidence" value="ECO:0007669"/>
    <property type="project" value="UniProtKB-SubCell"/>
</dbReference>
<sequence>MGSQDVAPAHTPPWVVPLHSTLLSIAFLLWSATYILMTRRSLVTKSYGMPLVALATNVSWEIVNLFYVCTMPLEQVGLSMWLVLDIGLVYTTVKFGPQEWRTSNPWIGRNIAWILTVLTAVGFICHYSFSAWWLLEPQSSKKGKWWRGREGFDITELAFWSSGISMVITSWLSLFMLINRGHSGGTGYVIWFCRTLGTIIGPVLGYLPMWLHWPEAHAYVGSWKAIVLWGSAIACDFVYLFVLRSVRQSELVLSDGRVIKGYRPDPDKKEV</sequence>
<proteinExistence type="inferred from homology"/>
<evidence type="ECO:0000313" key="8">
    <source>
        <dbReference type="EMBL" id="KAK4187788.1"/>
    </source>
</evidence>
<dbReference type="GO" id="GO:0016829">
    <property type="term" value="F:lyase activity"/>
    <property type="evidence" value="ECO:0007669"/>
    <property type="project" value="InterPro"/>
</dbReference>
<keyword evidence="9" id="KW-1185">Reference proteome</keyword>
<evidence type="ECO:0000256" key="7">
    <source>
        <dbReference type="SAM" id="Phobius"/>
    </source>
</evidence>
<dbReference type="PANTHER" id="PTHR42038">
    <property type="match status" value="1"/>
</dbReference>
<evidence type="ECO:0000256" key="5">
    <source>
        <dbReference type="ARBA" id="ARBA00022989"/>
    </source>
</evidence>
<evidence type="ECO:0000256" key="4">
    <source>
        <dbReference type="ARBA" id="ARBA00022692"/>
    </source>
</evidence>